<dbReference type="CDD" id="cd06558">
    <property type="entry name" value="crotonase-like"/>
    <property type="match status" value="1"/>
</dbReference>
<dbReference type="InterPro" id="IPR001753">
    <property type="entry name" value="Enoyl-CoA_hydra/iso"/>
</dbReference>
<reference evidence="2" key="1">
    <citation type="journal article" date="2019" name="Int. J. Syst. Evol. Microbiol.">
        <title>The Global Catalogue of Microorganisms (GCM) 10K type strain sequencing project: providing services to taxonomists for standard genome sequencing and annotation.</title>
        <authorList>
            <consortium name="The Broad Institute Genomics Platform"/>
            <consortium name="The Broad Institute Genome Sequencing Center for Infectious Disease"/>
            <person name="Wu L."/>
            <person name="Ma J."/>
        </authorList>
    </citation>
    <scope>NUCLEOTIDE SEQUENCE [LARGE SCALE GENOMIC DNA]</scope>
    <source>
        <strain evidence="2">LMG 24813</strain>
    </source>
</reference>
<sequence>MAEKSEILLEWKEGGRVALVTIDRPQRRNACDFAAWTDLRDIFRRLAEGTRPQLVVLTGAQGHFCAGDDIVAFRAVLDDTAAAAVYRARIQECYAAVQGLPVPVVAAIGGACVGGGCSLALCCDFRVGRPDARIGVPTAKLGLVYPTVQLVRLASLIGVARARRWVYGGELVGCSDALEAGYLDVACGDDVVAAAIEFGRPFMDSAPLSIAGSKLQLNAIAAGRLQEASAAIDAISAQADNSADYRNAATAFAQKRRPVFEGR</sequence>
<evidence type="ECO:0000313" key="1">
    <source>
        <dbReference type="EMBL" id="MFC4201701.1"/>
    </source>
</evidence>
<dbReference type="Pfam" id="PF00378">
    <property type="entry name" value="ECH_1"/>
    <property type="match status" value="1"/>
</dbReference>
<proteinExistence type="predicted"/>
<name>A0ABV8NXL1_9BURK</name>
<dbReference type="Proteomes" id="UP001595848">
    <property type="component" value="Unassembled WGS sequence"/>
</dbReference>
<dbReference type="RefSeq" id="WP_217965612.1">
    <property type="nucleotide sequence ID" value="NZ_JAHTBN010000007.1"/>
</dbReference>
<comment type="caution">
    <text evidence="1">The sequence shown here is derived from an EMBL/GenBank/DDBJ whole genome shotgun (WGS) entry which is preliminary data.</text>
</comment>
<gene>
    <name evidence="1" type="ORF">ACFOY1_12120</name>
</gene>
<dbReference type="PANTHER" id="PTHR11941">
    <property type="entry name" value="ENOYL-COA HYDRATASE-RELATED"/>
    <property type="match status" value="1"/>
</dbReference>
<accession>A0ABV8NXL1</accession>
<keyword evidence="2" id="KW-1185">Reference proteome</keyword>
<protein>
    <submittedName>
        <fullName evidence="1">Enoyl-CoA hydratase/isomerase family protein</fullName>
    </submittedName>
</protein>
<evidence type="ECO:0000313" key="2">
    <source>
        <dbReference type="Proteomes" id="UP001595848"/>
    </source>
</evidence>
<dbReference type="PANTHER" id="PTHR11941:SF54">
    <property type="entry name" value="ENOYL-COA HYDRATASE, MITOCHONDRIAL"/>
    <property type="match status" value="1"/>
</dbReference>
<organism evidence="1 2">
    <name type="scientific">Candidimonas humi</name>
    <dbReference type="NCBI Taxonomy" id="683355"/>
    <lineage>
        <taxon>Bacteria</taxon>
        <taxon>Pseudomonadati</taxon>
        <taxon>Pseudomonadota</taxon>
        <taxon>Betaproteobacteria</taxon>
        <taxon>Burkholderiales</taxon>
        <taxon>Alcaligenaceae</taxon>
        <taxon>Candidimonas</taxon>
    </lineage>
</organism>
<dbReference type="EMBL" id="JBHSBV010000004">
    <property type="protein sequence ID" value="MFC4201701.1"/>
    <property type="molecule type" value="Genomic_DNA"/>
</dbReference>